<keyword evidence="1" id="KW-0812">Transmembrane</keyword>
<accession>A0A8J3JYJ5</accession>
<dbReference type="EMBL" id="BONG01000026">
    <property type="protein sequence ID" value="GIF90824.1"/>
    <property type="molecule type" value="Genomic_DNA"/>
</dbReference>
<dbReference type="GO" id="GO:0004672">
    <property type="term" value="F:protein kinase activity"/>
    <property type="evidence" value="ECO:0007669"/>
    <property type="project" value="InterPro"/>
</dbReference>
<dbReference type="PROSITE" id="PS50011">
    <property type="entry name" value="PROTEIN_KINASE_DOM"/>
    <property type="match status" value="1"/>
</dbReference>
<evidence type="ECO:0000313" key="3">
    <source>
        <dbReference type="EMBL" id="GIF90824.1"/>
    </source>
</evidence>
<keyword evidence="1" id="KW-0472">Membrane</keyword>
<protein>
    <recommendedName>
        <fullName evidence="2">Protein kinase domain-containing protein</fullName>
    </recommendedName>
</protein>
<name>A0A8J3JYJ5_9ACTN</name>
<evidence type="ECO:0000256" key="1">
    <source>
        <dbReference type="SAM" id="Phobius"/>
    </source>
</evidence>
<dbReference type="RefSeq" id="WP_191841551.1">
    <property type="nucleotide sequence ID" value="NZ_BAAALB010000012.1"/>
</dbReference>
<keyword evidence="4" id="KW-1185">Reference proteome</keyword>
<dbReference type="GO" id="GO:0005524">
    <property type="term" value="F:ATP binding"/>
    <property type="evidence" value="ECO:0007669"/>
    <property type="project" value="InterPro"/>
</dbReference>
<dbReference type="AlphaFoldDB" id="A0A8J3JYJ5"/>
<dbReference type="SUPFAM" id="SSF56112">
    <property type="entry name" value="Protein kinase-like (PK-like)"/>
    <property type="match status" value="1"/>
</dbReference>
<keyword evidence="1" id="KW-1133">Transmembrane helix</keyword>
<dbReference type="Gene3D" id="1.10.510.10">
    <property type="entry name" value="Transferase(Phosphotransferase) domain 1"/>
    <property type="match status" value="1"/>
</dbReference>
<dbReference type="InterPro" id="IPR011009">
    <property type="entry name" value="Kinase-like_dom_sf"/>
</dbReference>
<feature type="domain" description="Protein kinase" evidence="2">
    <location>
        <begin position="1"/>
        <end position="182"/>
    </location>
</feature>
<organism evidence="3 4">
    <name type="scientific">Catellatospora chokoriensis</name>
    <dbReference type="NCBI Taxonomy" id="310353"/>
    <lineage>
        <taxon>Bacteria</taxon>
        <taxon>Bacillati</taxon>
        <taxon>Actinomycetota</taxon>
        <taxon>Actinomycetes</taxon>
        <taxon>Micromonosporales</taxon>
        <taxon>Micromonosporaceae</taxon>
        <taxon>Catellatospora</taxon>
    </lineage>
</organism>
<gene>
    <name evidence="3" type="ORF">Cch02nite_42680</name>
</gene>
<dbReference type="InterPro" id="IPR000719">
    <property type="entry name" value="Prot_kinase_dom"/>
</dbReference>
<evidence type="ECO:0000259" key="2">
    <source>
        <dbReference type="PROSITE" id="PS50011"/>
    </source>
</evidence>
<comment type="caution">
    <text evidence="3">The sequence shown here is derived from an EMBL/GenBank/DDBJ whole genome shotgun (WGS) entry which is preliminary data.</text>
</comment>
<reference evidence="3 4" key="1">
    <citation type="submission" date="2021-01" db="EMBL/GenBank/DDBJ databases">
        <title>Whole genome shotgun sequence of Catellatospora chokoriensis NBRC 107358.</title>
        <authorList>
            <person name="Komaki H."/>
            <person name="Tamura T."/>
        </authorList>
    </citation>
    <scope>NUCLEOTIDE SEQUENCE [LARGE SCALE GENOMIC DNA]</scope>
    <source>
        <strain evidence="3 4">NBRC 107358</strain>
    </source>
</reference>
<sequence length="412" mass="43171">MYDNRFGDQSYLDWLALNPYEGLSHRLRALAGTAAVLDELHSGRRTGVPVAHGDVKPATVVVRPDGSSSPADLGQLWTVDGSLVAARSAPYAAPELFLPGAVTSPAADRFAFAATVAHAALGAPPPVRAAGQGPDLRQLVDQLRAHPLCAAFPAFQHRILNALSAPPADRPNSLATWLEALLNDLAPPTFAMTGTLPLAPGPYPPPGEPLPPWSPPAAKPAAGSSQPLTWVLAGVAALVALALLAGGAWYLIQQIDEPSDGDLVVAPTRSAYASAAPSPSPAATSDDLTAARAFLSGTWEGTYRCRQGLTGLKLTVFVVDDHEVEALFEFSPVSSNPDVPRGSFVLEGTYTASGFTLQPGHWVKRPGDYIMVGLEASFSPRAGQSIRGEVADSGCDDFQLKKTSTVTRRPPV</sequence>
<evidence type="ECO:0000313" key="4">
    <source>
        <dbReference type="Proteomes" id="UP000619293"/>
    </source>
</evidence>
<proteinExistence type="predicted"/>
<feature type="transmembrane region" description="Helical" evidence="1">
    <location>
        <begin position="228"/>
        <end position="252"/>
    </location>
</feature>
<dbReference type="Proteomes" id="UP000619293">
    <property type="component" value="Unassembled WGS sequence"/>
</dbReference>